<dbReference type="NCBIfam" id="NF001664">
    <property type="entry name" value="PRK00431.1-6"/>
    <property type="match status" value="1"/>
</dbReference>
<evidence type="ECO:0000313" key="3">
    <source>
        <dbReference type="Proteomes" id="UP000310685"/>
    </source>
</evidence>
<dbReference type="PANTHER" id="PTHR11106">
    <property type="entry name" value="GANGLIOSIDE INDUCED DIFFERENTIATION ASSOCIATED PROTEIN 2-RELATED"/>
    <property type="match status" value="1"/>
</dbReference>
<dbReference type="Pfam" id="PF01661">
    <property type="entry name" value="Macro"/>
    <property type="match status" value="1"/>
</dbReference>
<dbReference type="SUPFAM" id="SSF52949">
    <property type="entry name" value="Macro domain-like"/>
    <property type="match status" value="1"/>
</dbReference>
<dbReference type="Proteomes" id="UP000310685">
    <property type="component" value="Unassembled WGS sequence"/>
</dbReference>
<protein>
    <submittedName>
        <fullName evidence="2">A1pp-domain-containing protein</fullName>
    </submittedName>
</protein>
<dbReference type="Gene3D" id="3.40.220.10">
    <property type="entry name" value="Leucine Aminopeptidase, subunit E, domain 1"/>
    <property type="match status" value="1"/>
</dbReference>
<dbReference type="SMART" id="SM00506">
    <property type="entry name" value="A1pp"/>
    <property type="match status" value="1"/>
</dbReference>
<evidence type="ECO:0000259" key="1">
    <source>
        <dbReference type="PROSITE" id="PS51154"/>
    </source>
</evidence>
<dbReference type="AlphaFoldDB" id="A0A4T0MCB3"/>
<dbReference type="EMBL" id="SPRC01000014">
    <property type="protein sequence ID" value="TIB80729.1"/>
    <property type="molecule type" value="Genomic_DNA"/>
</dbReference>
<proteinExistence type="predicted"/>
<sequence>MSVIGRISLLRADITKLGDVEAIVNAANESLLGGGGVDGQIHKIAGPQLLEECRTLSGCKTGDAKLTKGYNLPAQYVIHTVGPRFTNSNREELLRSAYRRSLEVAHQNGIKSLAFPSISTGVFGYPIEQASVVAIKTVKDFLDAHKEIEKVTFVLFSEGDLSVYKDNLNAIS</sequence>
<gene>
    <name evidence="2" type="ORF">E3Q22_01730</name>
</gene>
<dbReference type="PANTHER" id="PTHR11106:SF27">
    <property type="entry name" value="MACRO DOMAIN-CONTAINING PROTEIN"/>
    <property type="match status" value="1"/>
</dbReference>
<dbReference type="PROSITE" id="PS51154">
    <property type="entry name" value="MACRO"/>
    <property type="match status" value="1"/>
</dbReference>
<comment type="caution">
    <text evidence="2">The sequence shown here is derived from an EMBL/GenBank/DDBJ whole genome shotgun (WGS) entry which is preliminary data.</text>
</comment>
<reference evidence="2 3" key="1">
    <citation type="submission" date="2019-03" db="EMBL/GenBank/DDBJ databases">
        <title>Sequencing 25 genomes of Wallemia mellicola.</title>
        <authorList>
            <person name="Gostincar C."/>
        </authorList>
    </citation>
    <scope>NUCLEOTIDE SEQUENCE [LARGE SCALE GENOMIC DNA]</scope>
    <source>
        <strain evidence="2 3">EXF-6152</strain>
    </source>
</reference>
<name>A0A4T0MCB3_9BASI</name>
<evidence type="ECO:0000313" key="2">
    <source>
        <dbReference type="EMBL" id="TIB80729.1"/>
    </source>
</evidence>
<feature type="domain" description="Macro" evidence="1">
    <location>
        <begin position="1"/>
        <end position="172"/>
    </location>
</feature>
<dbReference type="InterPro" id="IPR043472">
    <property type="entry name" value="Macro_dom-like"/>
</dbReference>
<organism evidence="2 3">
    <name type="scientific">Wallemia mellicola</name>
    <dbReference type="NCBI Taxonomy" id="1708541"/>
    <lineage>
        <taxon>Eukaryota</taxon>
        <taxon>Fungi</taxon>
        <taxon>Dikarya</taxon>
        <taxon>Basidiomycota</taxon>
        <taxon>Wallemiomycotina</taxon>
        <taxon>Wallemiomycetes</taxon>
        <taxon>Wallemiales</taxon>
        <taxon>Wallemiaceae</taxon>
        <taxon>Wallemia</taxon>
    </lineage>
</organism>
<dbReference type="InterPro" id="IPR002589">
    <property type="entry name" value="Macro_dom"/>
</dbReference>
<accession>A0A4T0MCB3</accession>
<dbReference type="CDD" id="cd02908">
    <property type="entry name" value="Macro_OAADPr_deacetylase"/>
    <property type="match status" value="1"/>
</dbReference>